<sequence>MDHLSVEIISLIAEAAASSGPQIDLDTVYDVWDLHDTPKFPTAGKPKDNSLAPYAAVSRNWQLAFEPFTFHTLVLSPKRIVQAERHGYLTQRRLKYVRNIAVPITLPLPWPWDVPIVFSRVGEWPPPSEFHDTKTQKMIEDDESAKGDNAALEDIQGKEEQDMDDYDDYIDGEEGLEPPEARGYDKLFTSIIKSLFWILKMAPVHENGQPYIDLRLGFPVPREYGWCFARGIEEPEAKRVETGDCNPFYFDLGLGKDDLPNLPVIASCHFDLVSWSLLIKPEAACTMISKMTQLRKVEMHLSDMERKNPSLRTKLREVPQTVLDFELHYSRRIPRDHSYAAASIIPTNQKYDLLSEALFNFSQRDNLTRFSANGSFDLNILGTSQKAVATGSGWPKLETYEIGFLVITPSGQWLAMPFTDTPNTDRFRLERWGAPNDKPRCHLSSFEVNEFRGPIDPDYAHRLLCTAGRAATHMPLLRRMNINVGVVAGYKVSYTSKKVNPCMRIVGKKLQPPVDDLLRVWRRVAQERDQQFCLEWNDTVKTNKRRQLFT</sequence>
<protein>
    <recommendedName>
        <fullName evidence="1">DUF6546 domain-containing protein</fullName>
    </recommendedName>
</protein>
<dbReference type="Pfam" id="PF20183">
    <property type="entry name" value="DUF6546"/>
    <property type="match status" value="1"/>
</dbReference>
<reference evidence="2 3" key="1">
    <citation type="journal article" date="2018" name="PLoS Pathog.">
        <title>Evolution of structural diversity of trichothecenes, a family of toxins produced by plant pathogenic and entomopathogenic fungi.</title>
        <authorList>
            <person name="Proctor R.H."/>
            <person name="McCormick S.P."/>
            <person name="Kim H.S."/>
            <person name="Cardoza R.E."/>
            <person name="Stanley A.M."/>
            <person name="Lindo L."/>
            <person name="Kelly A."/>
            <person name="Brown D.W."/>
            <person name="Lee T."/>
            <person name="Vaughan M.M."/>
            <person name="Alexander N.J."/>
            <person name="Busman M."/>
            <person name="Gutierrez S."/>
        </authorList>
    </citation>
    <scope>NUCLEOTIDE SEQUENCE [LARGE SCALE GENOMIC DNA]</scope>
    <source>
        <strain evidence="2 3">NRRL 20695</strain>
    </source>
</reference>
<keyword evidence="3" id="KW-1185">Reference proteome</keyword>
<dbReference type="Proteomes" id="UP000266234">
    <property type="component" value="Unassembled WGS sequence"/>
</dbReference>
<comment type="caution">
    <text evidence="2">The sequence shown here is derived from an EMBL/GenBank/DDBJ whole genome shotgun (WGS) entry which is preliminary data.</text>
</comment>
<evidence type="ECO:0000313" key="2">
    <source>
        <dbReference type="EMBL" id="RGP63632.1"/>
    </source>
</evidence>
<dbReference type="OrthoDB" id="5333491at2759"/>
<feature type="domain" description="DUF6546" evidence="1">
    <location>
        <begin position="456"/>
        <end position="533"/>
    </location>
</feature>
<organism evidence="2 3">
    <name type="scientific">Fusarium longipes</name>
    <dbReference type="NCBI Taxonomy" id="694270"/>
    <lineage>
        <taxon>Eukaryota</taxon>
        <taxon>Fungi</taxon>
        <taxon>Dikarya</taxon>
        <taxon>Ascomycota</taxon>
        <taxon>Pezizomycotina</taxon>
        <taxon>Sordariomycetes</taxon>
        <taxon>Hypocreomycetidae</taxon>
        <taxon>Hypocreales</taxon>
        <taxon>Nectriaceae</taxon>
        <taxon>Fusarium</taxon>
    </lineage>
</organism>
<evidence type="ECO:0000313" key="3">
    <source>
        <dbReference type="Proteomes" id="UP000266234"/>
    </source>
</evidence>
<evidence type="ECO:0000259" key="1">
    <source>
        <dbReference type="Pfam" id="PF20183"/>
    </source>
</evidence>
<dbReference type="InterPro" id="IPR046676">
    <property type="entry name" value="DUF6546"/>
</dbReference>
<proteinExistence type="predicted"/>
<dbReference type="EMBL" id="PXOG01000266">
    <property type="protein sequence ID" value="RGP63632.1"/>
    <property type="molecule type" value="Genomic_DNA"/>
</dbReference>
<name>A0A395RUW8_9HYPO</name>
<accession>A0A395RUW8</accession>
<dbReference type="STRING" id="694270.A0A395RUW8"/>
<dbReference type="AlphaFoldDB" id="A0A395RUW8"/>
<gene>
    <name evidence="2" type="ORF">FLONG3_9845</name>
</gene>